<evidence type="ECO:0000313" key="2">
    <source>
        <dbReference type="Proteomes" id="UP001066276"/>
    </source>
</evidence>
<organism evidence="1 2">
    <name type="scientific">Pleurodeles waltl</name>
    <name type="common">Iberian ribbed newt</name>
    <dbReference type="NCBI Taxonomy" id="8319"/>
    <lineage>
        <taxon>Eukaryota</taxon>
        <taxon>Metazoa</taxon>
        <taxon>Chordata</taxon>
        <taxon>Craniata</taxon>
        <taxon>Vertebrata</taxon>
        <taxon>Euteleostomi</taxon>
        <taxon>Amphibia</taxon>
        <taxon>Batrachia</taxon>
        <taxon>Caudata</taxon>
        <taxon>Salamandroidea</taxon>
        <taxon>Salamandridae</taxon>
        <taxon>Pleurodelinae</taxon>
        <taxon>Pleurodeles</taxon>
    </lineage>
</organism>
<accession>A0AAV7MHG3</accession>
<evidence type="ECO:0000313" key="1">
    <source>
        <dbReference type="EMBL" id="KAJ1103231.1"/>
    </source>
</evidence>
<dbReference type="Proteomes" id="UP001066276">
    <property type="component" value="Chromosome 9"/>
</dbReference>
<comment type="caution">
    <text evidence="1">The sequence shown here is derived from an EMBL/GenBank/DDBJ whole genome shotgun (WGS) entry which is preliminary data.</text>
</comment>
<proteinExistence type="predicted"/>
<reference evidence="1" key="1">
    <citation type="journal article" date="2022" name="bioRxiv">
        <title>Sequencing and chromosome-scale assembly of the giantPleurodeles waltlgenome.</title>
        <authorList>
            <person name="Brown T."/>
            <person name="Elewa A."/>
            <person name="Iarovenko S."/>
            <person name="Subramanian E."/>
            <person name="Araus A.J."/>
            <person name="Petzold A."/>
            <person name="Susuki M."/>
            <person name="Suzuki K.-i.T."/>
            <person name="Hayashi T."/>
            <person name="Toyoda A."/>
            <person name="Oliveira C."/>
            <person name="Osipova E."/>
            <person name="Leigh N.D."/>
            <person name="Simon A."/>
            <person name="Yun M.H."/>
        </authorList>
    </citation>
    <scope>NUCLEOTIDE SEQUENCE</scope>
    <source>
        <strain evidence="1">20211129_DDA</strain>
        <tissue evidence="1">Liver</tissue>
    </source>
</reference>
<dbReference type="AlphaFoldDB" id="A0AAV7MHG3"/>
<name>A0AAV7MHG3_PLEWA</name>
<protein>
    <submittedName>
        <fullName evidence="1">Uncharacterized protein</fullName>
    </submittedName>
</protein>
<gene>
    <name evidence="1" type="ORF">NDU88_000658</name>
</gene>
<dbReference type="EMBL" id="JANPWB010000013">
    <property type="protein sequence ID" value="KAJ1103231.1"/>
    <property type="molecule type" value="Genomic_DNA"/>
</dbReference>
<keyword evidence="2" id="KW-1185">Reference proteome</keyword>
<sequence>MTLAEDGLEYNARNTLGFTSDGIESAFCRALRHQLPFRSLFLGYGLAIKPVRVEFIATRSDLFASRLHARGVPPALPSRGNWGIPSTEQA</sequence>